<evidence type="ECO:0000256" key="1">
    <source>
        <dbReference type="SAM" id="MobiDB-lite"/>
    </source>
</evidence>
<gene>
    <name evidence="2" type="ORF">BIV24_04030</name>
</gene>
<sequence>MSEYQYYEFQALDRPLSREEQEQLRAISTRARITATSFTNTYNWGDLSGSPRRMVESYFDAHLYVTNWGTHRLMLRLPKEALTLPTVKPYCLDHHVDAWTTRTHLLLDLTSEDEGGDWVEDADDSLAALIGVRDELATGDLRPLYLAWLSALTAWELEDDEEEEYQTCPEPPVPAGLGELTAPQRALADFLRVDDDLLTVAAQASPTAPKEPAKPTKKELAPLIAALPQKEKDALLLRLALGPETGLRTELLHRLRGTAAPTTVPGRRSAAHLLDAAHTRRSERRQRAERERDAARNQHLTALAGEAEHIWQQVEAHIATKKTNAYDQAVTLLVELRDAYVHTGRSTDFRQRLTNLREDYQRRPSLIHRLDHHGLR</sequence>
<feature type="region of interest" description="Disordered" evidence="1">
    <location>
        <begin position="259"/>
        <end position="294"/>
    </location>
</feature>
<comment type="caution">
    <text evidence="2">The sequence shown here is derived from an EMBL/GenBank/DDBJ whole genome shotgun (WGS) entry which is preliminary data.</text>
</comment>
<dbReference type="OrthoDB" id="9066681at2"/>
<dbReference type="EMBL" id="MLYP01000008">
    <property type="protein sequence ID" value="OIJ99800.1"/>
    <property type="molecule type" value="Genomic_DNA"/>
</dbReference>
<evidence type="ECO:0000313" key="3">
    <source>
        <dbReference type="Proteomes" id="UP000179935"/>
    </source>
</evidence>
<evidence type="ECO:0000313" key="2">
    <source>
        <dbReference type="EMBL" id="OIJ99800.1"/>
    </source>
</evidence>
<keyword evidence="3" id="KW-1185">Reference proteome</keyword>
<protein>
    <submittedName>
        <fullName evidence="2">Uncharacterized protein</fullName>
    </submittedName>
</protein>
<dbReference type="RefSeq" id="WP_071364823.1">
    <property type="nucleotide sequence ID" value="NZ_MLYP01000008.1"/>
</dbReference>
<feature type="compositionally biased region" description="Basic and acidic residues" evidence="1">
    <location>
        <begin position="275"/>
        <end position="294"/>
    </location>
</feature>
<dbReference type="STRING" id="1428652.BIV24_04030"/>
<proteinExistence type="predicted"/>
<accession>A0A1S2Q2B5</accession>
<reference evidence="2 3" key="1">
    <citation type="submission" date="2016-10" db="EMBL/GenBank/DDBJ databases">
        <title>Genome sequence of Streptomyces sp. MUSC 93.</title>
        <authorList>
            <person name="Lee L.-H."/>
            <person name="Ser H.-L."/>
            <person name="Law J.W.-F."/>
        </authorList>
    </citation>
    <scope>NUCLEOTIDE SEQUENCE [LARGE SCALE GENOMIC DNA]</scope>
    <source>
        <strain evidence="2 3">MUSC 93</strain>
    </source>
</reference>
<organism evidence="2 3">
    <name type="scientific">Streptomyces colonosanans</name>
    <dbReference type="NCBI Taxonomy" id="1428652"/>
    <lineage>
        <taxon>Bacteria</taxon>
        <taxon>Bacillati</taxon>
        <taxon>Actinomycetota</taxon>
        <taxon>Actinomycetes</taxon>
        <taxon>Kitasatosporales</taxon>
        <taxon>Streptomycetaceae</taxon>
        <taxon>Streptomyces</taxon>
    </lineage>
</organism>
<dbReference type="AlphaFoldDB" id="A0A1S2Q2B5"/>
<dbReference type="Proteomes" id="UP000179935">
    <property type="component" value="Unassembled WGS sequence"/>
</dbReference>
<name>A0A1S2Q2B5_9ACTN</name>